<sequence>MTRADSSPSSTGSSGMSSSTGRGAASLVGESITTARAAGCSGTLVMRGDSAFYSADVVAACRDQDVRFSVTATLDPKVKATIATIDDDAWTPIRYPQAIFDEQAGGWVSDAEVAETSYTAFTSKKSRQVSARLIVRRVKKLDQPAGEGQGELFPAYRYYPIFTDSPYALIQAEEQHRDHAVQEQVNADLIDGPLAHMPSVN</sequence>
<name>A0A931AIU6_9ACTN</name>
<gene>
    <name evidence="2" type="ORF">ITP53_49920</name>
</gene>
<evidence type="ECO:0000313" key="2">
    <source>
        <dbReference type="EMBL" id="MBF8193666.1"/>
    </source>
</evidence>
<protein>
    <submittedName>
        <fullName evidence="2">Transposase</fullName>
    </submittedName>
</protein>
<proteinExistence type="predicted"/>
<keyword evidence="3" id="KW-1185">Reference proteome</keyword>
<evidence type="ECO:0000313" key="3">
    <source>
        <dbReference type="Proteomes" id="UP000605361"/>
    </source>
</evidence>
<dbReference type="RefSeq" id="WP_195902519.1">
    <property type="nucleotide sequence ID" value="NZ_JADOGI010000306.1"/>
</dbReference>
<organism evidence="2 3">
    <name type="scientific">Nonomuraea cypriaca</name>
    <dbReference type="NCBI Taxonomy" id="1187855"/>
    <lineage>
        <taxon>Bacteria</taxon>
        <taxon>Bacillati</taxon>
        <taxon>Actinomycetota</taxon>
        <taxon>Actinomycetes</taxon>
        <taxon>Streptosporangiales</taxon>
        <taxon>Streptosporangiaceae</taxon>
        <taxon>Nonomuraea</taxon>
    </lineage>
</organism>
<evidence type="ECO:0000256" key="1">
    <source>
        <dbReference type="SAM" id="MobiDB-lite"/>
    </source>
</evidence>
<accession>A0A931AIU6</accession>
<feature type="region of interest" description="Disordered" evidence="1">
    <location>
        <begin position="1"/>
        <end position="23"/>
    </location>
</feature>
<comment type="caution">
    <text evidence="2">The sequence shown here is derived from an EMBL/GenBank/DDBJ whole genome shotgun (WGS) entry which is preliminary data.</text>
</comment>
<dbReference type="Proteomes" id="UP000605361">
    <property type="component" value="Unassembled WGS sequence"/>
</dbReference>
<reference evidence="2" key="1">
    <citation type="submission" date="2020-11" db="EMBL/GenBank/DDBJ databases">
        <title>Whole-genome analyses of Nonomuraea sp. K274.</title>
        <authorList>
            <person name="Veyisoglu A."/>
        </authorList>
    </citation>
    <scope>NUCLEOTIDE SEQUENCE</scope>
    <source>
        <strain evidence="2">K274</strain>
    </source>
</reference>
<dbReference type="AlphaFoldDB" id="A0A931AIU6"/>
<dbReference type="EMBL" id="JADOGI010000306">
    <property type="protein sequence ID" value="MBF8193666.1"/>
    <property type="molecule type" value="Genomic_DNA"/>
</dbReference>